<comment type="subcellular location">
    <subcellularLocation>
        <location evidence="1">Cell membrane</location>
        <topology evidence="1">Lipid-anchor</topology>
    </subcellularLocation>
</comment>
<sequence>MKKPLFFILIILVGLLAACGNNESNTSEQKDAESDTRMYESEEGEIELPAEPKKVAVIASSYAGNVLSLGITPIAVDEWALGNKFFEGKLDDAEVVTQDSYEKLLELEPDLIITFSTDKNLEKYKEIAPTVALTYEKYSYLDAHIEIGKILNKEDEAKAWVDEWNKKTEAESKKVKDAIGEEATIMVFETFGKDMYVYGDNWGRGTEVIYQALGLKAPESVENEVFGPGYLAISSEVIPKYAGDYIFLGDGKGGDNSFTETDVWKGIPAVKEGRVINFDSASFYFNDPISLAKELEFIVDNLTKAK</sequence>
<dbReference type="Proteomes" id="UP001238088">
    <property type="component" value="Unassembled WGS sequence"/>
</dbReference>
<organism evidence="7 8">
    <name type="scientific">Cytobacillus purgationiresistens</name>
    <dbReference type="NCBI Taxonomy" id="863449"/>
    <lineage>
        <taxon>Bacteria</taxon>
        <taxon>Bacillati</taxon>
        <taxon>Bacillota</taxon>
        <taxon>Bacilli</taxon>
        <taxon>Bacillales</taxon>
        <taxon>Bacillaceae</taxon>
        <taxon>Cytobacillus</taxon>
    </lineage>
</organism>
<dbReference type="PROSITE" id="PS51257">
    <property type="entry name" value="PROKAR_LIPOPROTEIN"/>
    <property type="match status" value="1"/>
</dbReference>
<protein>
    <submittedName>
        <fullName evidence="7">Iron complex transport system substrate-binding protein</fullName>
    </submittedName>
</protein>
<comment type="similarity">
    <text evidence="2">Belongs to the bacterial solute-binding protein 8 family.</text>
</comment>
<keyword evidence="8" id="KW-1185">Reference proteome</keyword>
<dbReference type="Pfam" id="PF01497">
    <property type="entry name" value="Peripla_BP_2"/>
    <property type="match status" value="1"/>
</dbReference>
<evidence type="ECO:0000256" key="3">
    <source>
        <dbReference type="ARBA" id="ARBA00022448"/>
    </source>
</evidence>
<evidence type="ECO:0000256" key="1">
    <source>
        <dbReference type="ARBA" id="ARBA00004193"/>
    </source>
</evidence>
<dbReference type="CDD" id="cd01138">
    <property type="entry name" value="FeuA"/>
    <property type="match status" value="1"/>
</dbReference>
<name>A0ABU0AR51_9BACI</name>
<accession>A0ABU0AR51</accession>
<feature type="chain" id="PRO_5045959799" evidence="5">
    <location>
        <begin position="18"/>
        <end position="306"/>
    </location>
</feature>
<evidence type="ECO:0000259" key="6">
    <source>
        <dbReference type="PROSITE" id="PS50983"/>
    </source>
</evidence>
<dbReference type="InterPro" id="IPR051313">
    <property type="entry name" value="Bact_iron-sidero_bind"/>
</dbReference>
<dbReference type="EMBL" id="JAUSUB010000049">
    <property type="protein sequence ID" value="MDQ0273763.1"/>
    <property type="molecule type" value="Genomic_DNA"/>
</dbReference>
<reference evidence="7 8" key="1">
    <citation type="submission" date="2023-07" db="EMBL/GenBank/DDBJ databases">
        <title>Genomic Encyclopedia of Type Strains, Phase IV (KMG-IV): sequencing the most valuable type-strain genomes for metagenomic binning, comparative biology and taxonomic classification.</title>
        <authorList>
            <person name="Goeker M."/>
        </authorList>
    </citation>
    <scope>NUCLEOTIDE SEQUENCE [LARGE SCALE GENOMIC DNA]</scope>
    <source>
        <strain evidence="7 8">DSM 23494</strain>
    </source>
</reference>
<dbReference type="PANTHER" id="PTHR30532">
    <property type="entry name" value="IRON III DICITRATE-BINDING PERIPLASMIC PROTEIN"/>
    <property type="match status" value="1"/>
</dbReference>
<feature type="signal peptide" evidence="5">
    <location>
        <begin position="1"/>
        <end position="17"/>
    </location>
</feature>
<evidence type="ECO:0000313" key="8">
    <source>
        <dbReference type="Proteomes" id="UP001238088"/>
    </source>
</evidence>
<dbReference type="SUPFAM" id="SSF53807">
    <property type="entry name" value="Helical backbone' metal receptor"/>
    <property type="match status" value="1"/>
</dbReference>
<comment type="caution">
    <text evidence="7">The sequence shown here is derived from an EMBL/GenBank/DDBJ whole genome shotgun (WGS) entry which is preliminary data.</text>
</comment>
<dbReference type="PROSITE" id="PS50983">
    <property type="entry name" value="FE_B12_PBP"/>
    <property type="match status" value="1"/>
</dbReference>
<evidence type="ECO:0000256" key="5">
    <source>
        <dbReference type="SAM" id="SignalP"/>
    </source>
</evidence>
<dbReference type="RefSeq" id="WP_307480311.1">
    <property type="nucleotide sequence ID" value="NZ_JAUSUB010000049.1"/>
</dbReference>
<gene>
    <name evidence="7" type="ORF">J2S17_005695</name>
</gene>
<keyword evidence="3" id="KW-0813">Transport</keyword>
<dbReference type="InterPro" id="IPR002491">
    <property type="entry name" value="ABC_transptr_periplasmic_BD"/>
</dbReference>
<evidence type="ECO:0000313" key="7">
    <source>
        <dbReference type="EMBL" id="MDQ0273763.1"/>
    </source>
</evidence>
<feature type="domain" description="Fe/B12 periplasmic-binding" evidence="6">
    <location>
        <begin position="54"/>
        <end position="306"/>
    </location>
</feature>
<evidence type="ECO:0000256" key="2">
    <source>
        <dbReference type="ARBA" id="ARBA00008814"/>
    </source>
</evidence>
<proteinExistence type="inferred from homology"/>
<keyword evidence="4 5" id="KW-0732">Signal</keyword>
<evidence type="ECO:0000256" key="4">
    <source>
        <dbReference type="ARBA" id="ARBA00022729"/>
    </source>
</evidence>
<dbReference type="PANTHER" id="PTHR30532:SF26">
    <property type="entry name" value="IRON(3+)-HYDROXAMATE-BINDING PROTEIN FHUD"/>
    <property type="match status" value="1"/>
</dbReference>
<dbReference type="Gene3D" id="3.40.50.1980">
    <property type="entry name" value="Nitrogenase molybdenum iron protein domain"/>
    <property type="match status" value="2"/>
</dbReference>